<proteinExistence type="predicted"/>
<accession>A0A9N8DFS3</accession>
<dbReference type="Proteomes" id="UP001153069">
    <property type="component" value="Unassembled WGS sequence"/>
</dbReference>
<reference evidence="2" key="1">
    <citation type="submission" date="2020-06" db="EMBL/GenBank/DDBJ databases">
        <authorList>
            <consortium name="Plant Systems Biology data submission"/>
        </authorList>
    </citation>
    <scope>NUCLEOTIDE SEQUENCE</scope>
    <source>
        <strain evidence="2">D6</strain>
    </source>
</reference>
<evidence type="ECO:0000313" key="3">
    <source>
        <dbReference type="Proteomes" id="UP001153069"/>
    </source>
</evidence>
<evidence type="ECO:0000313" key="2">
    <source>
        <dbReference type="EMBL" id="CAB9502427.1"/>
    </source>
</evidence>
<organism evidence="2 3">
    <name type="scientific">Seminavis robusta</name>
    <dbReference type="NCBI Taxonomy" id="568900"/>
    <lineage>
        <taxon>Eukaryota</taxon>
        <taxon>Sar</taxon>
        <taxon>Stramenopiles</taxon>
        <taxon>Ochrophyta</taxon>
        <taxon>Bacillariophyta</taxon>
        <taxon>Bacillariophyceae</taxon>
        <taxon>Bacillariophycidae</taxon>
        <taxon>Naviculales</taxon>
        <taxon>Naviculaceae</taxon>
        <taxon>Seminavis</taxon>
    </lineage>
</organism>
<evidence type="ECO:0000256" key="1">
    <source>
        <dbReference type="SAM" id="MobiDB-lite"/>
    </source>
</evidence>
<protein>
    <submittedName>
        <fullName evidence="2">Uncharacterized protein</fullName>
    </submittedName>
</protein>
<dbReference type="EMBL" id="CAICTM010000135">
    <property type="protein sequence ID" value="CAB9502427.1"/>
    <property type="molecule type" value="Genomic_DNA"/>
</dbReference>
<keyword evidence="3" id="KW-1185">Reference proteome</keyword>
<gene>
    <name evidence="2" type="ORF">SEMRO_136_G064060.1</name>
</gene>
<comment type="caution">
    <text evidence="2">The sequence shown here is derived from an EMBL/GenBank/DDBJ whole genome shotgun (WGS) entry which is preliminary data.</text>
</comment>
<dbReference type="AlphaFoldDB" id="A0A9N8DFS3"/>
<sequence length="147" mass="15903">MIPSVIYVPRFADACRHDESDDDSSISSNATPLSSCQVVPFGNDAASRWTGSGDCSCSGLPTMPKRSPQQQQQKIPATRFQFSREMSARRFCCDDTASTSSKRFAPRLPPRRNSRSCGSSSCKSSLTHNVTVLSATTSLQRCNATAA</sequence>
<feature type="region of interest" description="Disordered" evidence="1">
    <location>
        <begin position="95"/>
        <end position="121"/>
    </location>
</feature>
<name>A0A9N8DFS3_9STRA</name>